<comment type="caution">
    <text evidence="1">The sequence shown here is derived from an EMBL/GenBank/DDBJ whole genome shotgun (WGS) entry which is preliminary data.</text>
</comment>
<dbReference type="EMBL" id="CAJNBJ010000012">
    <property type="protein sequence ID" value="CAE6745979.1"/>
    <property type="molecule type" value="Genomic_DNA"/>
</dbReference>
<name>A0ABM8RCS6_9BACT</name>
<keyword evidence="2" id="KW-1185">Reference proteome</keyword>
<evidence type="ECO:0008006" key="3">
    <source>
        <dbReference type="Google" id="ProtNLM"/>
    </source>
</evidence>
<organism evidence="1 2">
    <name type="scientific">Nitrospira defluvii</name>
    <dbReference type="NCBI Taxonomy" id="330214"/>
    <lineage>
        <taxon>Bacteria</taxon>
        <taxon>Pseudomonadati</taxon>
        <taxon>Nitrospirota</taxon>
        <taxon>Nitrospiria</taxon>
        <taxon>Nitrospirales</taxon>
        <taxon>Nitrospiraceae</taxon>
        <taxon>Nitrospira</taxon>
    </lineage>
</organism>
<dbReference type="Proteomes" id="UP000675880">
    <property type="component" value="Unassembled WGS sequence"/>
</dbReference>
<gene>
    <name evidence="1" type="ORF">NSPZN2_20010</name>
</gene>
<reference evidence="1 2" key="1">
    <citation type="submission" date="2021-02" db="EMBL/GenBank/DDBJ databases">
        <authorList>
            <person name="Han P."/>
        </authorList>
    </citation>
    <scope>NUCLEOTIDE SEQUENCE [LARGE SCALE GENOMIC DNA]</scope>
    <source>
        <strain evidence="1">Candidatus Nitrospira sp. ZN2</strain>
    </source>
</reference>
<protein>
    <recommendedName>
        <fullName evidence="3">DUF5615 domain-containing protein</fullName>
    </recommendedName>
</protein>
<evidence type="ECO:0000313" key="2">
    <source>
        <dbReference type="Proteomes" id="UP000675880"/>
    </source>
</evidence>
<sequence>MPIRFKLDENLPRNAAVLDRQAGHDVHTVLAEQLARIIHDRFCSNRRSAAATSLRPTGSPLGPSTYCTSTPRALTAPRAGFATRLDDFATNRHE</sequence>
<proteinExistence type="predicted"/>
<evidence type="ECO:0000313" key="1">
    <source>
        <dbReference type="EMBL" id="CAE6745979.1"/>
    </source>
</evidence>
<accession>A0ABM8RCS6</accession>